<evidence type="ECO:0000256" key="1">
    <source>
        <dbReference type="ARBA" id="ARBA00004651"/>
    </source>
</evidence>
<feature type="transmembrane region" description="Helical" evidence="6">
    <location>
        <begin position="280"/>
        <end position="302"/>
    </location>
</feature>
<dbReference type="EMBL" id="JAVDUU010000004">
    <property type="protein sequence ID" value="MDR6944190.1"/>
    <property type="molecule type" value="Genomic_DNA"/>
</dbReference>
<reference evidence="9 10" key="1">
    <citation type="submission" date="2023-07" db="EMBL/GenBank/DDBJ databases">
        <title>Sorghum-associated microbial communities from plants grown in Nebraska, USA.</title>
        <authorList>
            <person name="Schachtman D."/>
        </authorList>
    </citation>
    <scope>NUCLEOTIDE SEQUENCE [LARGE SCALE GENOMIC DNA]</scope>
    <source>
        <strain evidence="9 10">3262</strain>
    </source>
</reference>
<comment type="subcellular location">
    <subcellularLocation>
        <location evidence="1">Cell membrane</location>
        <topology evidence="1">Multi-pass membrane protein</topology>
    </subcellularLocation>
</comment>
<dbReference type="Pfam" id="PF12704">
    <property type="entry name" value="MacB_PCD"/>
    <property type="match status" value="1"/>
</dbReference>
<feature type="transmembrane region" description="Helical" evidence="6">
    <location>
        <begin position="327"/>
        <end position="354"/>
    </location>
</feature>
<dbReference type="Pfam" id="PF02687">
    <property type="entry name" value="FtsX"/>
    <property type="match status" value="2"/>
</dbReference>
<dbReference type="RefSeq" id="WP_310099801.1">
    <property type="nucleotide sequence ID" value="NZ_JAVDUU010000004.1"/>
</dbReference>
<dbReference type="InterPro" id="IPR003838">
    <property type="entry name" value="ABC3_permease_C"/>
</dbReference>
<feature type="transmembrane region" description="Helical" evidence="6">
    <location>
        <begin position="418"/>
        <end position="442"/>
    </location>
</feature>
<gene>
    <name evidence="9" type="ORF">J2W55_004050</name>
</gene>
<sequence length="788" mass="87100">MLKTYFKIAYRNLIKHKAYSIINISGLAIGMAASILILLWVQNELSYDKFHKNAGQIYRITADASGFKAAVNTAAMPAALKQLMPEVKNTVRLSHQSTVLLEAGIRKFEEKNVFYADSSFLQVFSFPLISGDRSTALNRVDGILITQDMAKKYFGDENAIGKVLRKDNGDNVVVTGVMANIPSNSHLQFDFILPMAALAKTNSDLKTNAWGNFNFYSYLLLDKNFISTPAALSKLGRRIDNIYKPHQPDFKIAFQLQPLTKIHLDPVLQVDLPGHGNSQYVTIFFIVAVLILIVACINFMNLATARSARRAREIGLRKVAGAIRGQLIIQFLGESLLISFFALLLALAVVWLCLPLFNDLANKKLAIDFSDGRLWLSLLGIALLTGLISGSYPALFLSGFNPVKVLKGNMKSMGGNLIFRNGLVVTQFIVSILLLVGTVTIYNQLKFIKNRNPGFVKDNLLYMPMTGDMWSKQQALKTELKANPLTSNFAIISDLPTNLISGTININWKGKDPRSQVVIPSIDVNEDFIKVFKIKVLKGRGFSTLFTADSNNFVINEKMLAVMGMDANAAVGKALEFQGNKGTIIGVVKDFNFKPIQQSIEPLVLRFNKYGGIVIVRTNPGNTEQTITALEKISKQLNPAYPFKYDFLDQDLANLYKGEQQMGSIFNLFACLAIFISCLGLYGLSAFMAEQRTKEIGVRKVLGASIFNLVYLLSAGITRLIVIAIVIAVPLSWYAVNSWLSGFAYHIDAGWVVFLVASVAALLIAWITVSYESLKAAIVSPIKSLRTE</sequence>
<keyword evidence="10" id="KW-1185">Reference proteome</keyword>
<evidence type="ECO:0000313" key="10">
    <source>
        <dbReference type="Proteomes" id="UP001247620"/>
    </source>
</evidence>
<organism evidence="9 10">
    <name type="scientific">Mucilaginibacter pocheonensis</name>
    <dbReference type="NCBI Taxonomy" id="398050"/>
    <lineage>
        <taxon>Bacteria</taxon>
        <taxon>Pseudomonadati</taxon>
        <taxon>Bacteroidota</taxon>
        <taxon>Sphingobacteriia</taxon>
        <taxon>Sphingobacteriales</taxon>
        <taxon>Sphingobacteriaceae</taxon>
        <taxon>Mucilaginibacter</taxon>
    </lineage>
</organism>
<keyword evidence="2" id="KW-1003">Cell membrane</keyword>
<evidence type="ECO:0000256" key="5">
    <source>
        <dbReference type="ARBA" id="ARBA00023136"/>
    </source>
</evidence>
<evidence type="ECO:0000259" key="8">
    <source>
        <dbReference type="Pfam" id="PF12704"/>
    </source>
</evidence>
<feature type="domain" description="MacB-like periplasmic core" evidence="8">
    <location>
        <begin position="20"/>
        <end position="201"/>
    </location>
</feature>
<feature type="transmembrane region" description="Helical" evidence="6">
    <location>
        <begin position="701"/>
        <end position="729"/>
    </location>
</feature>
<name>A0ABU1TH83_9SPHI</name>
<comment type="caution">
    <text evidence="9">The sequence shown here is derived from an EMBL/GenBank/DDBJ whole genome shotgun (WGS) entry which is preliminary data.</text>
</comment>
<evidence type="ECO:0000256" key="4">
    <source>
        <dbReference type="ARBA" id="ARBA00022989"/>
    </source>
</evidence>
<evidence type="ECO:0000313" key="9">
    <source>
        <dbReference type="EMBL" id="MDR6944190.1"/>
    </source>
</evidence>
<dbReference type="Proteomes" id="UP001247620">
    <property type="component" value="Unassembled WGS sequence"/>
</dbReference>
<evidence type="ECO:0000256" key="2">
    <source>
        <dbReference type="ARBA" id="ARBA00022475"/>
    </source>
</evidence>
<evidence type="ECO:0000256" key="3">
    <source>
        <dbReference type="ARBA" id="ARBA00022692"/>
    </source>
</evidence>
<keyword evidence="4 6" id="KW-1133">Transmembrane helix</keyword>
<evidence type="ECO:0000256" key="6">
    <source>
        <dbReference type="SAM" id="Phobius"/>
    </source>
</evidence>
<keyword evidence="5 6" id="KW-0472">Membrane</keyword>
<evidence type="ECO:0000259" key="7">
    <source>
        <dbReference type="Pfam" id="PF02687"/>
    </source>
</evidence>
<protein>
    <submittedName>
        <fullName evidence="9">ABC-type antimicrobial peptide transport system permease subunit</fullName>
    </submittedName>
</protein>
<dbReference type="InterPro" id="IPR050250">
    <property type="entry name" value="Macrolide_Exporter_MacB"/>
</dbReference>
<proteinExistence type="predicted"/>
<feature type="domain" description="ABC3 transporter permease C-terminal" evidence="7">
    <location>
        <begin position="286"/>
        <end position="400"/>
    </location>
</feature>
<feature type="transmembrane region" description="Helical" evidence="6">
    <location>
        <begin position="21"/>
        <end position="41"/>
    </location>
</feature>
<dbReference type="InterPro" id="IPR025857">
    <property type="entry name" value="MacB_PCD"/>
</dbReference>
<feature type="domain" description="ABC3 transporter permease C-terminal" evidence="7">
    <location>
        <begin position="668"/>
        <end position="777"/>
    </location>
</feature>
<feature type="transmembrane region" description="Helical" evidence="6">
    <location>
        <begin position="374"/>
        <end position="397"/>
    </location>
</feature>
<accession>A0ABU1TH83</accession>
<feature type="transmembrane region" description="Helical" evidence="6">
    <location>
        <begin position="665"/>
        <end position="689"/>
    </location>
</feature>
<keyword evidence="3 6" id="KW-0812">Transmembrane</keyword>
<dbReference type="PANTHER" id="PTHR30572:SF18">
    <property type="entry name" value="ABC-TYPE MACROLIDE FAMILY EXPORT SYSTEM PERMEASE COMPONENT 2"/>
    <property type="match status" value="1"/>
</dbReference>
<feature type="transmembrane region" description="Helical" evidence="6">
    <location>
        <begin position="749"/>
        <end position="769"/>
    </location>
</feature>
<dbReference type="PANTHER" id="PTHR30572">
    <property type="entry name" value="MEMBRANE COMPONENT OF TRANSPORTER-RELATED"/>
    <property type="match status" value="1"/>
</dbReference>